<gene>
    <name evidence="2" type="ORF">SAMN05428998_12612</name>
</gene>
<evidence type="ECO:0000313" key="3">
    <source>
        <dbReference type="Proteomes" id="UP000192917"/>
    </source>
</evidence>
<protein>
    <submittedName>
        <fullName evidence="2">Alpha-D-ribose 1-methylphosphonate 5-triphosphate diphosphatase</fullName>
    </submittedName>
</protein>
<dbReference type="InterPro" id="IPR012696">
    <property type="entry name" value="PhnM"/>
</dbReference>
<dbReference type="SUPFAM" id="SSF51338">
    <property type="entry name" value="Composite domain of metallo-dependent hydrolases"/>
    <property type="match status" value="1"/>
</dbReference>
<sequence>MTGARLLLGGRLEEAVLRIEDGRIAAIEGSEGAASGARLDGRGCLLLPGIVDLHGDAFERSLMPRPGVHFPPEIAFDEADRIMAGFGITTALHGVTYSWEPGLRGRETFLALAPAFRRLRGSLRCDTHLHLRFEVQNHEGLADVAPLIADGTVGVVAFNDHLEDIEGDLAVPEKAARYPARTGLPLEDFRALMRRVGARGDEIAATVTALAGMAAAAGVPLLSHDDADLATRARYRALGARLAEFPLAEAVAADARAEGEHVVMGGPNVLRGGSHKAGNPSAAELAASGLCSVLTSDYYYPAPLHAAFKLAQEGVLPFGQSWDLVSANPAEALGLADRGRIEPGRRADLLLVRPEPRPDVVATLVEGRRAFVSTGG</sequence>
<dbReference type="Proteomes" id="UP000192917">
    <property type="component" value="Unassembled WGS sequence"/>
</dbReference>
<dbReference type="SUPFAM" id="SSF51556">
    <property type="entry name" value="Metallo-dependent hydrolases"/>
    <property type="match status" value="1"/>
</dbReference>
<dbReference type="STRING" id="560819.SAMN05428998_12612"/>
<organism evidence="2 3">
    <name type="scientific">Tistlia consotensis USBA 355</name>
    <dbReference type="NCBI Taxonomy" id="560819"/>
    <lineage>
        <taxon>Bacteria</taxon>
        <taxon>Pseudomonadati</taxon>
        <taxon>Pseudomonadota</taxon>
        <taxon>Alphaproteobacteria</taxon>
        <taxon>Rhodospirillales</taxon>
        <taxon>Rhodovibrionaceae</taxon>
        <taxon>Tistlia</taxon>
    </lineage>
</organism>
<dbReference type="EMBL" id="FWZX01000026">
    <property type="protein sequence ID" value="SMF65384.1"/>
    <property type="molecule type" value="Genomic_DNA"/>
</dbReference>
<dbReference type="NCBIfam" id="NF011987">
    <property type="entry name" value="PRK15446.2-3"/>
    <property type="match status" value="1"/>
</dbReference>
<dbReference type="Gene3D" id="3.20.20.140">
    <property type="entry name" value="Metal-dependent hydrolases"/>
    <property type="match status" value="2"/>
</dbReference>
<dbReference type="PIRSF" id="PIRSF038971">
    <property type="entry name" value="PhnM"/>
    <property type="match status" value="1"/>
</dbReference>
<dbReference type="AlphaFoldDB" id="A0A1Y6CHC7"/>
<dbReference type="GO" id="GO:0019700">
    <property type="term" value="P:organic phosphonate catabolic process"/>
    <property type="evidence" value="ECO:0007669"/>
    <property type="project" value="InterPro"/>
</dbReference>
<reference evidence="2 3" key="1">
    <citation type="submission" date="2017-04" db="EMBL/GenBank/DDBJ databases">
        <authorList>
            <person name="Afonso C.L."/>
            <person name="Miller P.J."/>
            <person name="Scott M.A."/>
            <person name="Spackman E."/>
            <person name="Goraichik I."/>
            <person name="Dimitrov K.M."/>
            <person name="Suarez D.L."/>
            <person name="Swayne D.E."/>
        </authorList>
    </citation>
    <scope>NUCLEOTIDE SEQUENCE [LARGE SCALE GENOMIC DNA]</scope>
    <source>
        <strain evidence="2 3">USBA 355</strain>
    </source>
</reference>
<dbReference type="GO" id="GO:0016810">
    <property type="term" value="F:hydrolase activity, acting on carbon-nitrogen (but not peptide) bonds"/>
    <property type="evidence" value="ECO:0007669"/>
    <property type="project" value="InterPro"/>
</dbReference>
<dbReference type="RefSeq" id="WP_159460311.1">
    <property type="nucleotide sequence ID" value="NZ_FWZX01000026.1"/>
</dbReference>
<dbReference type="InterPro" id="IPR032466">
    <property type="entry name" value="Metal_Hydrolase"/>
</dbReference>
<dbReference type="PANTHER" id="PTHR43135:SF3">
    <property type="entry name" value="ALPHA-D-RIBOSE 1-METHYLPHOSPHONATE 5-TRIPHOSPHATE DIPHOSPHATASE"/>
    <property type="match status" value="1"/>
</dbReference>
<accession>A0A1Y6CHC7</accession>
<feature type="domain" description="Amidohydrolase 3" evidence="1">
    <location>
        <begin position="203"/>
        <end position="368"/>
    </location>
</feature>
<dbReference type="InterPro" id="IPR013108">
    <property type="entry name" value="Amidohydro_3"/>
</dbReference>
<evidence type="ECO:0000313" key="2">
    <source>
        <dbReference type="EMBL" id="SMF65384.1"/>
    </source>
</evidence>
<dbReference type="Pfam" id="PF07969">
    <property type="entry name" value="Amidohydro_3"/>
    <property type="match status" value="1"/>
</dbReference>
<evidence type="ECO:0000259" key="1">
    <source>
        <dbReference type="Pfam" id="PF07969"/>
    </source>
</evidence>
<dbReference type="InterPro" id="IPR011059">
    <property type="entry name" value="Metal-dep_hydrolase_composite"/>
</dbReference>
<proteinExistence type="predicted"/>
<dbReference type="PANTHER" id="PTHR43135">
    <property type="entry name" value="ALPHA-D-RIBOSE 1-METHYLPHOSPHONATE 5-TRIPHOSPHATE DIPHOSPHATASE"/>
    <property type="match status" value="1"/>
</dbReference>
<keyword evidence="3" id="KW-1185">Reference proteome</keyword>
<dbReference type="NCBIfam" id="NF011990">
    <property type="entry name" value="PRK15446.2-6"/>
    <property type="match status" value="1"/>
</dbReference>
<name>A0A1Y6CHC7_9PROT</name>
<dbReference type="InterPro" id="IPR051781">
    <property type="entry name" value="Metallo-dep_Hydrolase"/>
</dbReference>